<dbReference type="PROSITE" id="PS51930">
    <property type="entry name" value="BMC_2"/>
    <property type="match status" value="1"/>
</dbReference>
<dbReference type="InterPro" id="IPR044872">
    <property type="entry name" value="CcmK/CsoS1_BMC"/>
</dbReference>
<feature type="domain" description="BMC" evidence="1">
    <location>
        <begin position="11"/>
        <end position="95"/>
    </location>
</feature>
<dbReference type="AlphaFoldDB" id="A0A382GPT4"/>
<dbReference type="InterPro" id="IPR050575">
    <property type="entry name" value="BMC_shell"/>
</dbReference>
<dbReference type="Gene3D" id="3.30.70.1710">
    <property type="match status" value="1"/>
</dbReference>
<reference evidence="2" key="1">
    <citation type="submission" date="2018-05" db="EMBL/GenBank/DDBJ databases">
        <authorList>
            <person name="Lanie J.A."/>
            <person name="Ng W.-L."/>
            <person name="Kazmierczak K.M."/>
            <person name="Andrzejewski T.M."/>
            <person name="Davidsen T.M."/>
            <person name="Wayne K.J."/>
            <person name="Tettelin H."/>
            <person name="Glass J.I."/>
            <person name="Rusch D."/>
            <person name="Podicherti R."/>
            <person name="Tsui H.-C.T."/>
            <person name="Winkler M.E."/>
        </authorList>
    </citation>
    <scope>NUCLEOTIDE SEQUENCE</scope>
</reference>
<dbReference type="CDD" id="cd07045">
    <property type="entry name" value="BMC_CcmK_like"/>
    <property type="match status" value="1"/>
</dbReference>
<name>A0A382GPT4_9ZZZZ</name>
<dbReference type="PANTHER" id="PTHR33941">
    <property type="entry name" value="PROPANEDIOL UTILIZATION PROTEIN PDUA"/>
    <property type="match status" value="1"/>
</dbReference>
<dbReference type="InterPro" id="IPR000249">
    <property type="entry name" value="BMC_dom"/>
</dbReference>
<organism evidence="2">
    <name type="scientific">marine metagenome</name>
    <dbReference type="NCBI Taxonomy" id="408172"/>
    <lineage>
        <taxon>unclassified sequences</taxon>
        <taxon>metagenomes</taxon>
        <taxon>ecological metagenomes</taxon>
    </lineage>
</organism>
<accession>A0A382GPT4</accession>
<dbReference type="EMBL" id="UINC01056514">
    <property type="protein sequence ID" value="SVB76637.1"/>
    <property type="molecule type" value="Genomic_DNA"/>
</dbReference>
<sequence>MGESASSGAPALGLIETRGLVGVLEAADTAAKAADVQLMGIERIGGGLVSLRLSGDVAAVQAAVRAGSAAAKQVGELISSHVIPAPHLPMATIASSEHPRTTAATSVNAVAPLAEPTDPADLEGMSVTRLRQLARRTAGVQLQGREVSRANKGQLLAELQRVLGTEEE</sequence>
<evidence type="ECO:0000313" key="2">
    <source>
        <dbReference type="EMBL" id="SVB76637.1"/>
    </source>
</evidence>
<dbReference type="PANTHER" id="PTHR33941:SF11">
    <property type="entry name" value="BACTERIAL MICROCOMPARTMENT SHELL PROTEIN PDUJ"/>
    <property type="match status" value="1"/>
</dbReference>
<proteinExistence type="predicted"/>
<protein>
    <recommendedName>
        <fullName evidence="1">BMC domain-containing protein</fullName>
    </recommendedName>
</protein>
<dbReference type="InterPro" id="IPR037233">
    <property type="entry name" value="CcmK-like_sf"/>
</dbReference>
<evidence type="ECO:0000259" key="1">
    <source>
        <dbReference type="PROSITE" id="PS51930"/>
    </source>
</evidence>
<dbReference type="SUPFAM" id="SSF143414">
    <property type="entry name" value="CcmK-like"/>
    <property type="match status" value="1"/>
</dbReference>
<dbReference type="GO" id="GO:0031469">
    <property type="term" value="C:bacterial microcompartment"/>
    <property type="evidence" value="ECO:0007669"/>
    <property type="project" value="InterPro"/>
</dbReference>
<gene>
    <name evidence="2" type="ORF">METZ01_LOCUS229491</name>
</gene>
<dbReference type="Pfam" id="PF00936">
    <property type="entry name" value="BMC"/>
    <property type="match status" value="1"/>
</dbReference>
<dbReference type="SMART" id="SM00877">
    <property type="entry name" value="BMC"/>
    <property type="match status" value="1"/>
</dbReference>